<evidence type="ECO:0000259" key="2">
    <source>
        <dbReference type="PROSITE" id="PS51782"/>
    </source>
</evidence>
<dbReference type="PANTHER" id="PTHR33734:SF22">
    <property type="entry name" value="MEMBRANE-BOUND LYTIC MUREIN TRANSGLYCOSYLASE D"/>
    <property type="match status" value="1"/>
</dbReference>
<dbReference type="EC" id="3.4.-.-" evidence="4"/>
<dbReference type="GeneID" id="34759503"/>
<dbReference type="InterPro" id="IPR018392">
    <property type="entry name" value="LysM"/>
</dbReference>
<feature type="signal peptide" evidence="1">
    <location>
        <begin position="1"/>
        <end position="22"/>
    </location>
</feature>
<dbReference type="CDD" id="cd00118">
    <property type="entry name" value="LysM"/>
    <property type="match status" value="3"/>
</dbReference>
<dbReference type="InterPro" id="IPR028082">
    <property type="entry name" value="Peripla_BP_I"/>
</dbReference>
<protein>
    <submittedName>
        <fullName evidence="3">Peptidoglycan-binding protein LysM</fullName>
    </submittedName>
    <submittedName>
        <fullName evidence="4">Putative peptidoglycan endopeptidase LytE</fullName>
        <ecNumber evidence="4">3.4.-.-</ecNumber>
    </submittedName>
</protein>
<dbReference type="OrthoDB" id="2149800at2"/>
<dbReference type="CDD" id="cd06268">
    <property type="entry name" value="PBP1_ABC_transporter_LIVBP-like"/>
    <property type="match status" value="1"/>
</dbReference>
<dbReference type="RefSeq" id="WP_014225785.1">
    <property type="nucleotide sequence ID" value="NZ_CAJPTF010000019.1"/>
</dbReference>
<keyword evidence="1" id="KW-0732">Signal</keyword>
<dbReference type="Gene3D" id="3.40.50.2300">
    <property type="match status" value="2"/>
</dbReference>
<dbReference type="EMBL" id="FMMM01000070">
    <property type="protein sequence ID" value="SCQ23729.1"/>
    <property type="molecule type" value="Genomic_DNA"/>
</dbReference>
<evidence type="ECO:0000313" key="4">
    <source>
        <dbReference type="EMBL" id="SCQ23729.1"/>
    </source>
</evidence>
<gene>
    <name evidence="4" type="primary">lytE</name>
    <name evidence="3" type="ORF">CLI86_11970</name>
    <name evidence="4" type="ORF">TFUB20_02164</name>
</gene>
<dbReference type="SMART" id="SM00257">
    <property type="entry name" value="LysM"/>
    <property type="match status" value="3"/>
</dbReference>
<name>A0A1D3UQZ8_TANFO</name>
<evidence type="ECO:0000256" key="1">
    <source>
        <dbReference type="SAM" id="SignalP"/>
    </source>
</evidence>
<reference evidence="4 5" key="1">
    <citation type="submission" date="2016-09" db="EMBL/GenBank/DDBJ databases">
        <authorList>
            <person name="Capua I."/>
            <person name="De Benedictis P."/>
            <person name="Joannis T."/>
            <person name="Lombin L.H."/>
            <person name="Cattoli G."/>
        </authorList>
    </citation>
    <scope>NUCLEOTIDE SEQUENCE [LARGE SCALE GENOMIC DNA]</scope>
    <source>
        <strain evidence="4 5">UB20</strain>
    </source>
</reference>
<sequence precursor="true">MNRFIIHLLTFLVSLSITFVFAQENRSQLLTNNGQDENIFHHTVERGQTVYAISAMYNVDIEDIYRLNPTSRDYIKVGEILKIPQKHVSDHPATGTEDLHTYHTIRAGETLYGISKQYNVNAEDITRDNPGLTSLTFSAGKTIRIPATRIESLPMRAIQKVTKEIEYKVKKKETMYRLCKKFNTTSSELIKLNPELKSGLQAGMVIKVPMETEETVTTQAHEANEFDINALIKYRKEMQRVDVARIALLLPFQTGDTKNSARIVEYYEGFLLAVDSLKKMGCSIDLSVFDIGDGIQKTREVLKNERLTDVHLMIGGVTNEQIEMIADYARKHEIRYVIPLSSKSDRVTSGNAYVFQVNTPQSYLYSYATMRACTLFANYNVILVNTGDKEPKMEFIRTFKADMTQRNISFCEINYNERTFRNDLVGVLSPTKPNLVMPLSGSLEALVKIKGPLRMLADKSQGYQLTLFGYPEWQTYANECIEDFFALSTYIYTPFYVNSFSSQTQSFNAKYRYWYKKNMSQTYPRYAMLGFDTGMYFMSAICKLGAHFEDYLRQMPYKSLQTGLRFDTRTNNWGGFMNMNLYFVHYNKDLSIVRSE</sequence>
<dbReference type="InterPro" id="IPR036779">
    <property type="entry name" value="LysM_dom_sf"/>
</dbReference>
<reference evidence="3 6" key="2">
    <citation type="submission" date="2017-09" db="EMBL/GenBank/DDBJ databases">
        <title>Phase variable restriction modification systems are present in the genome sequences of periodontal pathogens Prevotella intermedia, Tannerella forsythia and Porphyromonas gingivalis.</title>
        <authorList>
            <person name="Haigh R.D."/>
            <person name="Crawford L."/>
            <person name="Ralph J."/>
            <person name="Wanford J."/>
            <person name="Vartoukian S.R."/>
            <person name="Hijazib K."/>
            <person name="Wade W."/>
            <person name="Oggioni M.R."/>
        </authorList>
    </citation>
    <scope>NUCLEOTIDE SEQUENCE [LARGE SCALE GENOMIC DNA]</scope>
    <source>
        <strain evidence="3 6">WW11663</strain>
    </source>
</reference>
<keyword evidence="4" id="KW-0378">Hydrolase</keyword>
<evidence type="ECO:0000313" key="3">
    <source>
        <dbReference type="EMBL" id="PDP42720.1"/>
    </source>
</evidence>
<dbReference type="SUPFAM" id="SSF53822">
    <property type="entry name" value="Periplasmic binding protein-like I"/>
    <property type="match status" value="1"/>
</dbReference>
<feature type="domain" description="LysM" evidence="2">
    <location>
        <begin position="101"/>
        <end position="145"/>
    </location>
</feature>
<feature type="chain" id="PRO_5014267200" evidence="1">
    <location>
        <begin position="23"/>
        <end position="596"/>
    </location>
</feature>
<dbReference type="Proteomes" id="UP000182057">
    <property type="component" value="Unassembled WGS sequence"/>
</dbReference>
<organism evidence="4 5">
    <name type="scientific">Tannerella forsythia</name>
    <name type="common">Bacteroides forsythus</name>
    <dbReference type="NCBI Taxonomy" id="28112"/>
    <lineage>
        <taxon>Bacteria</taxon>
        <taxon>Pseudomonadati</taxon>
        <taxon>Bacteroidota</taxon>
        <taxon>Bacteroidia</taxon>
        <taxon>Bacteroidales</taxon>
        <taxon>Tannerellaceae</taxon>
        <taxon>Tannerella</taxon>
    </lineage>
</organism>
<dbReference type="Proteomes" id="UP000219259">
    <property type="component" value="Unassembled WGS sequence"/>
</dbReference>
<dbReference type="Pfam" id="PF01476">
    <property type="entry name" value="LysM"/>
    <property type="match status" value="3"/>
</dbReference>
<dbReference type="OMA" id="NNWGGFI"/>
<feature type="domain" description="LysM" evidence="2">
    <location>
        <begin position="165"/>
        <end position="208"/>
    </location>
</feature>
<proteinExistence type="predicted"/>
<dbReference type="AlphaFoldDB" id="A0A1D3UQZ8"/>
<dbReference type="PANTHER" id="PTHR33734">
    <property type="entry name" value="LYSM DOMAIN-CONTAINING GPI-ANCHORED PROTEIN 2"/>
    <property type="match status" value="1"/>
</dbReference>
<evidence type="ECO:0000313" key="6">
    <source>
        <dbReference type="Proteomes" id="UP000219259"/>
    </source>
</evidence>
<dbReference type="PROSITE" id="PS51782">
    <property type="entry name" value="LYSM"/>
    <property type="match status" value="3"/>
</dbReference>
<evidence type="ECO:0000313" key="5">
    <source>
        <dbReference type="Proteomes" id="UP000182057"/>
    </source>
</evidence>
<dbReference type="SUPFAM" id="SSF54106">
    <property type="entry name" value="LysM domain"/>
    <property type="match status" value="3"/>
</dbReference>
<feature type="domain" description="LysM" evidence="2">
    <location>
        <begin position="40"/>
        <end position="83"/>
    </location>
</feature>
<accession>A0A1D3UQZ8</accession>
<dbReference type="GO" id="GO:0016787">
    <property type="term" value="F:hydrolase activity"/>
    <property type="evidence" value="ECO:0007669"/>
    <property type="project" value="UniProtKB-KW"/>
</dbReference>
<dbReference type="EMBL" id="NSLJ01000040">
    <property type="protein sequence ID" value="PDP42720.1"/>
    <property type="molecule type" value="Genomic_DNA"/>
</dbReference>
<dbReference type="Gene3D" id="3.10.350.10">
    <property type="entry name" value="LysM domain"/>
    <property type="match status" value="3"/>
</dbReference>